<feature type="domain" description="HTH lysR-type" evidence="5">
    <location>
        <begin position="1"/>
        <end position="59"/>
    </location>
</feature>
<evidence type="ECO:0000259" key="5">
    <source>
        <dbReference type="PROSITE" id="PS50931"/>
    </source>
</evidence>
<dbReference type="InterPro" id="IPR058163">
    <property type="entry name" value="LysR-type_TF_proteobact-type"/>
</dbReference>
<dbReference type="GO" id="GO:0003700">
    <property type="term" value="F:DNA-binding transcription factor activity"/>
    <property type="evidence" value="ECO:0007669"/>
    <property type="project" value="InterPro"/>
</dbReference>
<keyword evidence="4" id="KW-0804">Transcription</keyword>
<dbReference type="Gene3D" id="3.40.190.290">
    <property type="match status" value="1"/>
</dbReference>
<proteinExistence type="inferred from homology"/>
<dbReference type="Proteomes" id="UP000037939">
    <property type="component" value="Unassembled WGS sequence"/>
</dbReference>
<dbReference type="EMBL" id="LAQT01000026">
    <property type="protein sequence ID" value="KPC50786.1"/>
    <property type="molecule type" value="Genomic_DNA"/>
</dbReference>
<dbReference type="OrthoDB" id="9178040at2"/>
<dbReference type="CDD" id="cd08473">
    <property type="entry name" value="PBP2_CrgA_like_4"/>
    <property type="match status" value="1"/>
</dbReference>
<accession>A0A0N0GM66</accession>
<dbReference type="PANTHER" id="PTHR30537">
    <property type="entry name" value="HTH-TYPE TRANSCRIPTIONAL REGULATOR"/>
    <property type="match status" value="1"/>
</dbReference>
<dbReference type="SUPFAM" id="SSF53850">
    <property type="entry name" value="Periplasmic binding protein-like II"/>
    <property type="match status" value="1"/>
</dbReference>
<keyword evidence="7" id="KW-1185">Reference proteome</keyword>
<dbReference type="Pfam" id="PF03466">
    <property type="entry name" value="LysR_substrate"/>
    <property type="match status" value="1"/>
</dbReference>
<organism evidence="6 7">
    <name type="scientific">Amantichitinum ursilacus</name>
    <dbReference type="NCBI Taxonomy" id="857265"/>
    <lineage>
        <taxon>Bacteria</taxon>
        <taxon>Pseudomonadati</taxon>
        <taxon>Pseudomonadota</taxon>
        <taxon>Betaproteobacteria</taxon>
        <taxon>Neisseriales</taxon>
        <taxon>Chitinibacteraceae</taxon>
        <taxon>Amantichitinum</taxon>
    </lineage>
</organism>
<dbReference type="GO" id="GO:0043565">
    <property type="term" value="F:sequence-specific DNA binding"/>
    <property type="evidence" value="ECO:0007669"/>
    <property type="project" value="TreeGrafter"/>
</dbReference>
<protein>
    <submittedName>
        <fullName evidence="6">HTH-type transcriptional regulator DmlR</fullName>
    </submittedName>
</protein>
<evidence type="ECO:0000313" key="6">
    <source>
        <dbReference type="EMBL" id="KPC50786.1"/>
    </source>
</evidence>
<dbReference type="PROSITE" id="PS50931">
    <property type="entry name" value="HTH_LYSR"/>
    <property type="match status" value="1"/>
</dbReference>
<evidence type="ECO:0000256" key="1">
    <source>
        <dbReference type="ARBA" id="ARBA00009437"/>
    </source>
</evidence>
<dbReference type="InterPro" id="IPR005119">
    <property type="entry name" value="LysR_subst-bd"/>
</dbReference>
<dbReference type="RefSeq" id="WP_053938790.1">
    <property type="nucleotide sequence ID" value="NZ_LAQT01000026.1"/>
</dbReference>
<comment type="similarity">
    <text evidence="1">Belongs to the LysR transcriptional regulatory family.</text>
</comment>
<dbReference type="FunFam" id="1.10.10.10:FF:000001">
    <property type="entry name" value="LysR family transcriptional regulator"/>
    <property type="match status" value="1"/>
</dbReference>
<dbReference type="InterPro" id="IPR000847">
    <property type="entry name" value="LysR_HTH_N"/>
</dbReference>
<dbReference type="InterPro" id="IPR036390">
    <property type="entry name" value="WH_DNA-bd_sf"/>
</dbReference>
<evidence type="ECO:0000256" key="3">
    <source>
        <dbReference type="ARBA" id="ARBA00023125"/>
    </source>
</evidence>
<comment type="caution">
    <text evidence="6">The sequence shown here is derived from an EMBL/GenBank/DDBJ whole genome shotgun (WGS) entry which is preliminary data.</text>
</comment>
<dbReference type="GO" id="GO:0006351">
    <property type="term" value="P:DNA-templated transcription"/>
    <property type="evidence" value="ECO:0007669"/>
    <property type="project" value="TreeGrafter"/>
</dbReference>
<sequence>MQDLNDMLYFAEVVERGGFAAAGRALGIPKSRLSRRLQELEARLGVRLLQRTTRRLALTEIGELYYRHCQAIRDEANAAAEAVERVHAAPRGTVKVTVPVTLAQTVIGEILPGFLARYPQVRVNMQVTNRVIDLLEEGVDVALRVRFTLQDSASLVVKQLGMTGGTLVASPTQLARQGQPTRPEELSWLDTLAMNATDGRAVWNLIGPQGEEHQLIHYPRYVADDMVTLKYAAVAGIGAMFIPEYLCQAELNNGQLIPVLPDWAPARAYVHAVFPSRRGLVPAVRHFLDYLDESLPGAAAAHGMTPRPPIEL</sequence>
<dbReference type="PANTHER" id="PTHR30537:SF31">
    <property type="entry name" value="TRANSCRIPTIONAL REGULATOR, LYSR FAMILY"/>
    <property type="match status" value="1"/>
</dbReference>
<evidence type="ECO:0000256" key="4">
    <source>
        <dbReference type="ARBA" id="ARBA00023163"/>
    </source>
</evidence>
<name>A0A0N0GM66_9NEIS</name>
<keyword evidence="2" id="KW-0805">Transcription regulation</keyword>
<dbReference type="AlphaFoldDB" id="A0A0N0GM66"/>
<gene>
    <name evidence="6" type="primary">dmlR_22</name>
    <name evidence="6" type="ORF">WG78_15860</name>
</gene>
<evidence type="ECO:0000256" key="2">
    <source>
        <dbReference type="ARBA" id="ARBA00023015"/>
    </source>
</evidence>
<keyword evidence="3" id="KW-0238">DNA-binding</keyword>
<dbReference type="SUPFAM" id="SSF46785">
    <property type="entry name" value="Winged helix' DNA-binding domain"/>
    <property type="match status" value="1"/>
</dbReference>
<dbReference type="STRING" id="857265.WG78_15860"/>
<dbReference type="InterPro" id="IPR036388">
    <property type="entry name" value="WH-like_DNA-bd_sf"/>
</dbReference>
<dbReference type="Gene3D" id="1.10.10.10">
    <property type="entry name" value="Winged helix-like DNA-binding domain superfamily/Winged helix DNA-binding domain"/>
    <property type="match status" value="1"/>
</dbReference>
<dbReference type="Pfam" id="PF00126">
    <property type="entry name" value="HTH_1"/>
    <property type="match status" value="1"/>
</dbReference>
<evidence type="ECO:0000313" key="7">
    <source>
        <dbReference type="Proteomes" id="UP000037939"/>
    </source>
</evidence>
<dbReference type="PATRIC" id="fig|857265.3.peg.3252"/>
<reference evidence="6 7" key="1">
    <citation type="submission" date="2015-07" db="EMBL/GenBank/DDBJ databases">
        <title>Draft genome sequence of the Amantichitinum ursilacus IGB-41, a new chitin-degrading bacterium.</title>
        <authorList>
            <person name="Kirstahler P."/>
            <person name="Guenther M."/>
            <person name="Grumaz C."/>
            <person name="Rupp S."/>
            <person name="Zibek S."/>
            <person name="Sohn K."/>
        </authorList>
    </citation>
    <scope>NUCLEOTIDE SEQUENCE [LARGE SCALE GENOMIC DNA]</scope>
    <source>
        <strain evidence="6 7">IGB-41</strain>
    </source>
</reference>